<feature type="transmembrane region" description="Helical" evidence="8">
    <location>
        <begin position="227"/>
        <end position="247"/>
    </location>
</feature>
<gene>
    <name evidence="9" type="ORF">CALMAC_LOCUS17773</name>
</gene>
<feature type="non-terminal residue" evidence="9">
    <location>
        <position position="356"/>
    </location>
</feature>
<dbReference type="EMBL" id="CAACVG010012229">
    <property type="protein sequence ID" value="VEN59931.1"/>
    <property type="molecule type" value="Genomic_DNA"/>
</dbReference>
<dbReference type="GO" id="GO:0050916">
    <property type="term" value="P:sensory perception of sweet taste"/>
    <property type="evidence" value="ECO:0007669"/>
    <property type="project" value="UniProtKB-ARBA"/>
</dbReference>
<comment type="similarity">
    <text evidence="2">Belongs to the insect chemoreceptor superfamily. Gustatory receptor (GR) family. Gr5a subfamily.</text>
</comment>
<feature type="transmembrane region" description="Helical" evidence="8">
    <location>
        <begin position="161"/>
        <end position="182"/>
    </location>
</feature>
<dbReference type="InterPro" id="IPR009318">
    <property type="entry name" value="Gustatory_rcpt"/>
</dbReference>
<dbReference type="GO" id="GO:0008527">
    <property type="term" value="F:taste receptor activity"/>
    <property type="evidence" value="ECO:0007669"/>
    <property type="project" value="InterPro"/>
</dbReference>
<dbReference type="Proteomes" id="UP000410492">
    <property type="component" value="Unassembled WGS sequence"/>
</dbReference>
<keyword evidence="10" id="KW-1185">Reference proteome</keyword>
<dbReference type="PANTHER" id="PTHR21421:SF29">
    <property type="entry name" value="GUSTATORY RECEPTOR 5A FOR TREHALOSE-RELATED"/>
    <property type="match status" value="1"/>
</dbReference>
<dbReference type="GO" id="GO:0005886">
    <property type="term" value="C:plasma membrane"/>
    <property type="evidence" value="ECO:0007669"/>
    <property type="project" value="UniProtKB-SubCell"/>
</dbReference>
<evidence type="ECO:0000256" key="5">
    <source>
        <dbReference type="ARBA" id="ARBA00022989"/>
    </source>
</evidence>
<name>A0A653DI83_CALMS</name>
<sequence>TTQGVYSTKFKWLSFRTAYCFVNICCYLIGFLFWIMKFVKDGVVLLNAAPMMFYAMACSNAVIFVNIARHWRNILKEWIYVEKAFGGYRKINSKKRFIRIFSIYSAMTSVEHLLYILNGIYVAKYCMNPEKDPGEKFFVLLFPNVYTFIRYSIWSGIVVKIVNLTATFVWLFSNVILILISVELTSKFDQIVDKIKFSKIADVMFWRAIREDYQKVCKLCLVVEEHISPLILISYMHDIFFLCMQLYNSLRERTEVIETVYFFYSFWFIVMRLLSLTLYGAHLNEASRKPIVLLHAVPTEEYNIEISRMMEQIYSHPIGYTGCRLFLVTRNLLLKIAGTIVTFELMIFQFAPRTKD</sequence>
<evidence type="ECO:0000256" key="7">
    <source>
        <dbReference type="ARBA" id="ARBA00023170"/>
    </source>
</evidence>
<evidence type="ECO:0000256" key="8">
    <source>
        <dbReference type="SAM" id="Phobius"/>
    </source>
</evidence>
<keyword evidence="4 8" id="KW-0812">Transmembrane</keyword>
<feature type="transmembrane region" description="Helical" evidence="8">
    <location>
        <begin position="259"/>
        <end position="281"/>
    </location>
</feature>
<dbReference type="OrthoDB" id="5800391at2759"/>
<feature type="transmembrane region" description="Helical" evidence="8">
    <location>
        <begin position="137"/>
        <end position="154"/>
    </location>
</feature>
<keyword evidence="3" id="KW-1003">Cell membrane</keyword>
<evidence type="ECO:0000256" key="3">
    <source>
        <dbReference type="ARBA" id="ARBA00022475"/>
    </source>
</evidence>
<evidence type="ECO:0000256" key="2">
    <source>
        <dbReference type="ARBA" id="ARBA00005327"/>
    </source>
</evidence>
<keyword evidence="6 8" id="KW-0472">Membrane</keyword>
<evidence type="ECO:0000256" key="6">
    <source>
        <dbReference type="ARBA" id="ARBA00023136"/>
    </source>
</evidence>
<feature type="transmembrane region" description="Helical" evidence="8">
    <location>
        <begin position="97"/>
        <end position="117"/>
    </location>
</feature>
<evidence type="ECO:0000313" key="10">
    <source>
        <dbReference type="Proteomes" id="UP000410492"/>
    </source>
</evidence>
<feature type="non-terminal residue" evidence="9">
    <location>
        <position position="1"/>
    </location>
</feature>
<protein>
    <recommendedName>
        <fullName evidence="11">Gustatory receptor</fullName>
    </recommendedName>
</protein>
<keyword evidence="7" id="KW-0675">Receptor</keyword>
<evidence type="ECO:0000313" key="9">
    <source>
        <dbReference type="EMBL" id="VEN59931.1"/>
    </source>
</evidence>
<proteinExistence type="inferred from homology"/>
<evidence type="ECO:0000256" key="1">
    <source>
        <dbReference type="ARBA" id="ARBA00004651"/>
    </source>
</evidence>
<dbReference type="PANTHER" id="PTHR21421">
    <property type="entry name" value="GUSTATORY RECEPTOR"/>
    <property type="match status" value="1"/>
</dbReference>
<evidence type="ECO:0000256" key="4">
    <source>
        <dbReference type="ARBA" id="ARBA00022692"/>
    </source>
</evidence>
<dbReference type="AlphaFoldDB" id="A0A653DI83"/>
<accession>A0A653DI83</accession>
<evidence type="ECO:0008006" key="11">
    <source>
        <dbReference type="Google" id="ProtNLM"/>
    </source>
</evidence>
<organism evidence="9 10">
    <name type="scientific">Callosobruchus maculatus</name>
    <name type="common">Southern cowpea weevil</name>
    <name type="synonym">Pulse bruchid</name>
    <dbReference type="NCBI Taxonomy" id="64391"/>
    <lineage>
        <taxon>Eukaryota</taxon>
        <taxon>Metazoa</taxon>
        <taxon>Ecdysozoa</taxon>
        <taxon>Arthropoda</taxon>
        <taxon>Hexapoda</taxon>
        <taxon>Insecta</taxon>
        <taxon>Pterygota</taxon>
        <taxon>Neoptera</taxon>
        <taxon>Endopterygota</taxon>
        <taxon>Coleoptera</taxon>
        <taxon>Polyphaga</taxon>
        <taxon>Cucujiformia</taxon>
        <taxon>Chrysomeloidea</taxon>
        <taxon>Chrysomelidae</taxon>
        <taxon>Bruchinae</taxon>
        <taxon>Bruchini</taxon>
        <taxon>Callosobruchus</taxon>
    </lineage>
</organism>
<dbReference type="Pfam" id="PF06151">
    <property type="entry name" value="Trehalose_recp"/>
    <property type="match status" value="1"/>
</dbReference>
<comment type="subcellular location">
    <subcellularLocation>
        <location evidence="1">Cell membrane</location>
        <topology evidence="1">Multi-pass membrane protein</topology>
    </subcellularLocation>
</comment>
<feature type="transmembrane region" description="Helical" evidence="8">
    <location>
        <begin position="18"/>
        <end position="36"/>
    </location>
</feature>
<feature type="transmembrane region" description="Helical" evidence="8">
    <location>
        <begin position="48"/>
        <end position="68"/>
    </location>
</feature>
<reference evidence="9 10" key="1">
    <citation type="submission" date="2019-01" db="EMBL/GenBank/DDBJ databases">
        <authorList>
            <person name="Sayadi A."/>
        </authorList>
    </citation>
    <scope>NUCLEOTIDE SEQUENCE [LARGE SCALE GENOMIC DNA]</scope>
</reference>
<feature type="transmembrane region" description="Helical" evidence="8">
    <location>
        <begin position="332"/>
        <end position="351"/>
    </location>
</feature>
<keyword evidence="5 8" id="KW-1133">Transmembrane helix</keyword>
<dbReference type="PIRSF" id="PIRSF038981">
    <property type="entry name" value="GRP"/>
    <property type="match status" value="1"/>
</dbReference>